<dbReference type="EMBL" id="NMQU01000193">
    <property type="protein sequence ID" value="OXM42533.1"/>
    <property type="molecule type" value="Genomic_DNA"/>
</dbReference>
<dbReference type="Pfam" id="PF14011">
    <property type="entry name" value="ESX-1_EspG"/>
    <property type="match status" value="1"/>
</dbReference>
<evidence type="ECO:0000256" key="1">
    <source>
        <dbReference type="ARBA" id="ARBA00004496"/>
    </source>
</evidence>
<evidence type="ECO:0000313" key="7">
    <source>
        <dbReference type="Proteomes" id="UP000215563"/>
    </source>
</evidence>
<reference evidence="6 7" key="1">
    <citation type="submission" date="2017-07" db="EMBL/GenBank/DDBJ databases">
        <title>Amycolatopsis alba DSM 44262 Genome sequencing and assembly.</title>
        <authorList>
            <person name="Kaur N."/>
            <person name="Mayilraj S."/>
        </authorList>
    </citation>
    <scope>NUCLEOTIDE SEQUENCE [LARGE SCALE GENOMIC DNA]</scope>
    <source>
        <strain evidence="6 7">DSM 44262</strain>
    </source>
</reference>
<keyword evidence="7" id="KW-1185">Reference proteome</keyword>
<protein>
    <submittedName>
        <fullName evidence="6">ESX secretion-associated protein EspG</fullName>
    </submittedName>
</protein>
<comment type="caution">
    <text evidence="6">The sequence shown here is derived from an EMBL/GenBank/DDBJ whole genome shotgun (WGS) entry which is preliminary data.</text>
</comment>
<accession>A0A229R788</accession>
<evidence type="ECO:0000313" key="6">
    <source>
        <dbReference type="EMBL" id="OXM42533.1"/>
    </source>
</evidence>
<evidence type="ECO:0000256" key="5">
    <source>
        <dbReference type="SAM" id="MobiDB-lite"/>
    </source>
</evidence>
<comment type="similarity">
    <text evidence="2">Belongs to the EspG family.</text>
</comment>
<gene>
    <name evidence="6" type="ORF">CFP75_42305</name>
</gene>
<organism evidence="6 7">
    <name type="scientific">Amycolatopsis alba DSM 44262</name>
    <dbReference type="NCBI Taxonomy" id="1125972"/>
    <lineage>
        <taxon>Bacteria</taxon>
        <taxon>Bacillati</taxon>
        <taxon>Actinomycetota</taxon>
        <taxon>Actinomycetes</taxon>
        <taxon>Pseudonocardiales</taxon>
        <taxon>Pseudonocardiaceae</taxon>
        <taxon>Amycolatopsis</taxon>
    </lineage>
</organism>
<feature type="region of interest" description="Disordered" evidence="5">
    <location>
        <begin position="151"/>
        <end position="170"/>
    </location>
</feature>
<evidence type="ECO:0000256" key="2">
    <source>
        <dbReference type="ARBA" id="ARBA00006411"/>
    </source>
</evidence>
<evidence type="ECO:0000256" key="3">
    <source>
        <dbReference type="ARBA" id="ARBA00022490"/>
    </source>
</evidence>
<proteinExistence type="inferred from homology"/>
<dbReference type="InterPro" id="IPR025734">
    <property type="entry name" value="EspG"/>
</dbReference>
<name>A0A229R788_AMYAL</name>
<sequence length="251" mass="27304">MPVSVLEHAVVLPRQGFLTAWSMIDLPDPHPIIGTDRHLWTDDESTRALHEETLKLLAEKGLARGGRLNPLWINTLTLIAAPSREFYAFSHYRDDSHGAVLVAASDTDGLRVIADPQAVIIEPIPATRLATTLFDSLPPIDPAGVRAVSMTRAEAENGPAHPDDPLAEAPDTRDYDELVSVLGAPRDAAHQVYAACRRDGERVRSSPITALDLTGRGRVLTYATGDDRVVMHPATFRDSILTLNDTLKGLS</sequence>
<dbReference type="AlphaFoldDB" id="A0A229R788"/>
<evidence type="ECO:0000256" key="4">
    <source>
        <dbReference type="ARBA" id="ARBA00023186"/>
    </source>
</evidence>
<keyword evidence="4" id="KW-0143">Chaperone</keyword>
<dbReference type="Proteomes" id="UP000215563">
    <property type="component" value="Unassembled WGS sequence"/>
</dbReference>
<keyword evidence="3" id="KW-0963">Cytoplasm</keyword>
<comment type="subcellular location">
    <subcellularLocation>
        <location evidence="1">Cytoplasm</location>
    </subcellularLocation>
</comment>